<sequence>MVTAVIVVRRPLPEVSGEKELTGLDADVVVTRDDRGVPTITATTSGDLFRAQGYVAAQDRFFEMDYRRHVTSGRLSELVGENEDALAADKVIRTFGWRRVAQQEWTLLQPATRDALQAYADGVNDYLDGRDPGAVAVEYSVLGLQVEVGAPQEWDPIDSLAWLKAMAWDLRGNYDAELERAASFSSIGDVARVEELFPTYPQDLNLPILTAANLPVTTAEQAASTSAVPLDLGSADLQEAMASASAALAAVPHLMGDGEGVGSNSWVVSGALTESGKPLLANDPHLGISAPGIWEQMGLRCDEVSAACPFDVSGFAFAGMPGVVIGHNGSLAWGLTNLGADVTDFVLERVDEDTTRLDEGSAPITERTEVIKVNGGDDVELTVRESVHGPLVSDVLDLVGVGTAPVPEGAPGRTFEVALAWTALQPGRTMDAVLAINVATSAADIQAAAALFDVPSQNIVFATTDGHIGYQAPGRIPIRANVPDSPVPSDGTWPRPGWDSRYDWQGFVDAAAMPRAFDPVEGVVVTANQAVTPAGVGPFLTEDWDYGYRAQRIRELLTAATANGKVDVADMARIQNDQHSPFADVLVPVLLTLDIDDSFDDDGQELLRTWDRVQSPDSAAAAYFAAVWVDVLSSAFADDLPDGYGPNGGSRWLEVVRRLLEEPASPWWDDKTTAGVVEGRDEVLTRAMVEARRQLTAQLGRDASEWRWGRVHTAAPEHPVLGGSSLPGVIRNLVNPDPVPVGGGSSIVDATAWDASSGSFGVTAAPSMRMVVDLGDLDASTWVTLTGASGHPASVHYADQLGPWSRGETFPWPFTGAATEADARDRLTLTP</sequence>
<dbReference type="Proteomes" id="UP000565724">
    <property type="component" value="Unassembled WGS sequence"/>
</dbReference>
<accession>A0A7Y5ZZB2</accession>
<feature type="binding site" evidence="5">
    <location>
        <position position="177"/>
    </location>
    <ligand>
        <name>Ca(2+)</name>
        <dbReference type="ChEBI" id="CHEBI:29108"/>
    </ligand>
</feature>
<dbReference type="CDD" id="cd03747">
    <property type="entry name" value="Ntn_PGA_like"/>
    <property type="match status" value="1"/>
</dbReference>
<dbReference type="GO" id="GO:0046872">
    <property type="term" value="F:metal ion binding"/>
    <property type="evidence" value="ECO:0007669"/>
    <property type="project" value="UniProtKB-KW"/>
</dbReference>
<name>A0A7Y5ZZB2_9CELL</name>
<dbReference type="Gene3D" id="3.60.20.10">
    <property type="entry name" value="Glutamine Phosphoribosylpyrophosphate, subunit 1, domain 1"/>
    <property type="match status" value="1"/>
</dbReference>
<evidence type="ECO:0000256" key="2">
    <source>
        <dbReference type="ARBA" id="ARBA00022801"/>
    </source>
</evidence>
<dbReference type="Gene3D" id="1.10.1400.10">
    <property type="match status" value="1"/>
</dbReference>
<dbReference type="InterPro" id="IPR029055">
    <property type="entry name" value="Ntn_hydrolases_N"/>
</dbReference>
<comment type="caution">
    <text evidence="6">The sequence shown here is derived from an EMBL/GenBank/DDBJ whole genome shotgun (WGS) entry which is preliminary data.</text>
</comment>
<dbReference type="GO" id="GO:0017000">
    <property type="term" value="P:antibiotic biosynthetic process"/>
    <property type="evidence" value="ECO:0007669"/>
    <property type="project" value="InterPro"/>
</dbReference>
<dbReference type="InterPro" id="IPR043146">
    <property type="entry name" value="Penicillin_amidase_N_B-knob"/>
</dbReference>
<dbReference type="PANTHER" id="PTHR34218:SF4">
    <property type="entry name" value="ACYL-HOMOSERINE LACTONE ACYLASE QUIP"/>
    <property type="match status" value="1"/>
</dbReference>
<dbReference type="Gene3D" id="2.30.120.10">
    <property type="match status" value="1"/>
</dbReference>
<dbReference type="AlphaFoldDB" id="A0A7Y5ZZB2"/>
<comment type="similarity">
    <text evidence="1">Belongs to the peptidase S45 family.</text>
</comment>
<dbReference type="InterPro" id="IPR043147">
    <property type="entry name" value="Penicillin_amidase_A-knob"/>
</dbReference>
<evidence type="ECO:0000256" key="5">
    <source>
        <dbReference type="PIRSR" id="PIRSR001227-2"/>
    </source>
</evidence>
<keyword evidence="5" id="KW-0479">Metal-binding</keyword>
<dbReference type="PANTHER" id="PTHR34218">
    <property type="entry name" value="PEPTIDASE S45 PENICILLIN AMIDASE"/>
    <property type="match status" value="1"/>
</dbReference>
<proteinExistence type="inferred from homology"/>
<dbReference type="PIRSF" id="PIRSF001227">
    <property type="entry name" value="Pen_acylase"/>
    <property type="match status" value="1"/>
</dbReference>
<dbReference type="GO" id="GO:0016811">
    <property type="term" value="F:hydrolase activity, acting on carbon-nitrogen (but not peptide) bonds, in linear amides"/>
    <property type="evidence" value="ECO:0007669"/>
    <property type="project" value="InterPro"/>
</dbReference>
<evidence type="ECO:0000313" key="7">
    <source>
        <dbReference type="Proteomes" id="UP000565724"/>
    </source>
</evidence>
<organism evidence="6 7">
    <name type="scientific">Cellulomonas humilata</name>
    <dbReference type="NCBI Taxonomy" id="144055"/>
    <lineage>
        <taxon>Bacteria</taxon>
        <taxon>Bacillati</taxon>
        <taxon>Actinomycetota</taxon>
        <taxon>Actinomycetes</taxon>
        <taxon>Micrococcales</taxon>
        <taxon>Cellulomonadaceae</taxon>
        <taxon>Cellulomonas</taxon>
    </lineage>
</organism>
<evidence type="ECO:0000256" key="3">
    <source>
        <dbReference type="ARBA" id="ARBA00023145"/>
    </source>
</evidence>
<evidence type="ECO:0000313" key="6">
    <source>
        <dbReference type="EMBL" id="NUU16904.1"/>
    </source>
</evidence>
<keyword evidence="2" id="KW-0378">Hydrolase</keyword>
<evidence type="ECO:0000256" key="1">
    <source>
        <dbReference type="ARBA" id="ARBA00006586"/>
    </source>
</evidence>
<gene>
    <name evidence="6" type="ORF">HP550_06530</name>
</gene>
<keyword evidence="5" id="KW-0106">Calcium</keyword>
<dbReference type="InterPro" id="IPR023343">
    <property type="entry name" value="Penicillin_amidase_dom1"/>
</dbReference>
<dbReference type="SUPFAM" id="SSF56235">
    <property type="entry name" value="N-terminal nucleophile aminohydrolases (Ntn hydrolases)"/>
    <property type="match status" value="1"/>
</dbReference>
<evidence type="ECO:0000256" key="4">
    <source>
        <dbReference type="PIRSR" id="PIRSR001227-1"/>
    </source>
</evidence>
<dbReference type="Gene3D" id="1.10.439.10">
    <property type="entry name" value="Penicillin Amidohydrolase, domain 1"/>
    <property type="match status" value="1"/>
</dbReference>
<dbReference type="EMBL" id="JABMCI010000056">
    <property type="protein sequence ID" value="NUU16904.1"/>
    <property type="molecule type" value="Genomic_DNA"/>
</dbReference>
<dbReference type="InterPro" id="IPR002692">
    <property type="entry name" value="S45"/>
</dbReference>
<dbReference type="InterPro" id="IPR014395">
    <property type="entry name" value="Pen/GL7ACA/AHL_acylase"/>
</dbReference>
<feature type="binding site" evidence="5">
    <location>
        <position position="341"/>
    </location>
    <ligand>
        <name>Ca(2+)</name>
        <dbReference type="ChEBI" id="CHEBI:29108"/>
    </ligand>
</feature>
<protein>
    <submittedName>
        <fullName evidence="6">Penicillin acylase family protein</fullName>
    </submittedName>
</protein>
<comment type="cofactor">
    <cofactor evidence="5">
        <name>Ca(2+)</name>
        <dbReference type="ChEBI" id="CHEBI:29108"/>
    </cofactor>
    <text evidence="5">Binds 1 Ca(2+) ion per dimer.</text>
</comment>
<reference evidence="6 7" key="1">
    <citation type="submission" date="2020-05" db="EMBL/GenBank/DDBJ databases">
        <title>Genome Sequencing of Type Strains.</title>
        <authorList>
            <person name="Lemaire J.F."/>
            <person name="Inderbitzin P."/>
            <person name="Gregorio O.A."/>
            <person name="Collins S.B."/>
            <person name="Wespe N."/>
            <person name="Knight-Connoni V."/>
        </authorList>
    </citation>
    <scope>NUCLEOTIDE SEQUENCE [LARGE SCALE GENOMIC DNA]</scope>
    <source>
        <strain evidence="6 7">ATCC 25174</strain>
    </source>
</reference>
<feature type="binding site" evidence="5">
    <location>
        <position position="344"/>
    </location>
    <ligand>
        <name>Ca(2+)</name>
        <dbReference type="ChEBI" id="CHEBI:29108"/>
    </ligand>
</feature>
<keyword evidence="7" id="KW-1185">Reference proteome</keyword>
<keyword evidence="3" id="KW-0865">Zymogen</keyword>
<dbReference type="Pfam" id="PF01804">
    <property type="entry name" value="Penicil_amidase"/>
    <property type="match status" value="1"/>
</dbReference>
<feature type="active site" description="Nucleophile" evidence="4">
    <location>
        <position position="263"/>
    </location>
</feature>